<dbReference type="GO" id="GO:0004519">
    <property type="term" value="F:endonuclease activity"/>
    <property type="evidence" value="ECO:0007669"/>
    <property type="project" value="InterPro"/>
</dbReference>
<dbReference type="Pfam" id="PF01844">
    <property type="entry name" value="HNH"/>
    <property type="match status" value="1"/>
</dbReference>
<dbReference type="GO" id="GO:0008270">
    <property type="term" value="F:zinc ion binding"/>
    <property type="evidence" value="ECO:0007669"/>
    <property type="project" value="InterPro"/>
</dbReference>
<evidence type="ECO:0000313" key="4">
    <source>
        <dbReference type="Proteomes" id="UP000013243"/>
    </source>
</evidence>
<dbReference type="InterPro" id="IPR002711">
    <property type="entry name" value="HNH"/>
</dbReference>
<name>A0A1B1A5Y8_9RHOB</name>
<sequence>MTARSAYHHLYNLSAWRRRLRPEHLAREPLCRACLRRGIVNDGTLTASGTRQGNPKRCRLVVDHVIPHRGDPALFLDPGNLQTLCPDDHDQNKQRLEARGFSEERGADGWPVDPQHPANR</sequence>
<dbReference type="Proteomes" id="UP000013243">
    <property type="component" value="Chromosome"/>
</dbReference>
<organism evidence="3 4">
    <name type="scientific">Tritonibacter mobilis F1926</name>
    <dbReference type="NCBI Taxonomy" id="1265309"/>
    <lineage>
        <taxon>Bacteria</taxon>
        <taxon>Pseudomonadati</taxon>
        <taxon>Pseudomonadota</taxon>
        <taxon>Alphaproteobacteria</taxon>
        <taxon>Rhodobacterales</taxon>
        <taxon>Paracoccaceae</taxon>
        <taxon>Tritonibacter</taxon>
    </lineage>
</organism>
<dbReference type="STRING" id="1265309.K529_014215"/>
<evidence type="ECO:0000313" key="3">
    <source>
        <dbReference type="EMBL" id="ANP41927.1"/>
    </source>
</evidence>
<feature type="compositionally biased region" description="Basic and acidic residues" evidence="1">
    <location>
        <begin position="86"/>
        <end position="107"/>
    </location>
</feature>
<evidence type="ECO:0000259" key="2">
    <source>
        <dbReference type="SMART" id="SM00507"/>
    </source>
</evidence>
<reference evidence="3 4" key="1">
    <citation type="journal article" date="2016" name="ISME J.">
        <title>Global occurrence and heterogeneity of the Roseobacter-clade species Ruegeria mobilis.</title>
        <authorList>
            <person name="Sonnenschein E."/>
            <person name="Gram L."/>
        </authorList>
    </citation>
    <scope>NUCLEOTIDE SEQUENCE [LARGE SCALE GENOMIC DNA]</scope>
    <source>
        <strain evidence="3 4">F1926</strain>
    </source>
</reference>
<feature type="region of interest" description="Disordered" evidence="1">
    <location>
        <begin position="82"/>
        <end position="120"/>
    </location>
</feature>
<dbReference type="RefSeq" id="WP_046002363.1">
    <property type="nucleotide sequence ID" value="NZ_CP015230.1"/>
</dbReference>
<dbReference type="EMBL" id="CP015230">
    <property type="protein sequence ID" value="ANP41927.1"/>
    <property type="molecule type" value="Genomic_DNA"/>
</dbReference>
<gene>
    <name evidence="3" type="ORF">K529_014215</name>
</gene>
<dbReference type="OrthoDB" id="5292295at2"/>
<evidence type="ECO:0000256" key="1">
    <source>
        <dbReference type="SAM" id="MobiDB-lite"/>
    </source>
</evidence>
<feature type="domain" description="HNH nuclease" evidence="2">
    <location>
        <begin position="19"/>
        <end position="90"/>
    </location>
</feature>
<protein>
    <recommendedName>
        <fullName evidence="2">HNH nuclease domain-containing protein</fullName>
    </recommendedName>
</protein>
<dbReference type="GO" id="GO:0003676">
    <property type="term" value="F:nucleic acid binding"/>
    <property type="evidence" value="ECO:0007669"/>
    <property type="project" value="InterPro"/>
</dbReference>
<dbReference type="CDD" id="cd00085">
    <property type="entry name" value="HNHc"/>
    <property type="match status" value="1"/>
</dbReference>
<dbReference type="GeneID" id="28251011"/>
<dbReference type="KEGG" id="rmb:K529_014215"/>
<proteinExistence type="predicted"/>
<dbReference type="SMART" id="SM00507">
    <property type="entry name" value="HNHc"/>
    <property type="match status" value="1"/>
</dbReference>
<dbReference type="AlphaFoldDB" id="A0A1B1A5Y8"/>
<accession>A0A1B1A5Y8</accession>
<dbReference type="InterPro" id="IPR003615">
    <property type="entry name" value="HNH_nuc"/>
</dbReference>